<dbReference type="Gene3D" id="2.60.40.10">
    <property type="entry name" value="Immunoglobulins"/>
    <property type="match status" value="1"/>
</dbReference>
<dbReference type="InterPro" id="IPR013783">
    <property type="entry name" value="Ig-like_fold"/>
</dbReference>
<evidence type="ECO:0000313" key="7">
    <source>
        <dbReference type="Proteomes" id="UP000523955"/>
    </source>
</evidence>
<dbReference type="AlphaFoldDB" id="A0A7X0RFV6"/>
<dbReference type="EMBL" id="JACKXE010000001">
    <property type="protein sequence ID" value="MBB6627452.1"/>
    <property type="molecule type" value="Genomic_DNA"/>
</dbReference>
<accession>A0A7X0RFV6</accession>
<keyword evidence="4" id="KW-0732">Signal</keyword>
<evidence type="ECO:0000256" key="3">
    <source>
        <dbReference type="ARBA" id="ARBA00030238"/>
    </source>
</evidence>
<comment type="caution">
    <text evidence="6">The sequence shown here is derived from an EMBL/GenBank/DDBJ whole genome shotgun (WGS) entry which is preliminary data.</text>
</comment>
<sequence length="246" mass="25750">MVVKRIAVVAVLGALGLVPVVSPSQAVGHAGAGTGTVVARATVDPPLIQGLAIDQTGHYVDGVTVQATRADGTPAASDLTYASKWDDGPQHGYFYLEVGRRGTYTLTLSKSGYVTATFGPVHVRKNQRLGLGEILVKKVLPASSTTAGLDDKSLSVGQKGKVRVKVTSKATKKPVGEIEVREGKTVVGSGVLRPSDKGQVTVGLKKLGKGTHTLKAYFFASPTLKASTSQPMTLTVKKPKHRPTAW</sequence>
<evidence type="ECO:0000313" key="6">
    <source>
        <dbReference type="EMBL" id="MBB6627452.1"/>
    </source>
</evidence>
<name>A0A7X0RFV6_9ACTN</name>
<dbReference type="GO" id="GO:0005975">
    <property type="term" value="P:carbohydrate metabolic process"/>
    <property type="evidence" value="ECO:0007669"/>
    <property type="project" value="UniProtKB-ARBA"/>
</dbReference>
<evidence type="ECO:0000256" key="1">
    <source>
        <dbReference type="ARBA" id="ARBA00000548"/>
    </source>
</evidence>
<feature type="chain" id="PRO_5031330599" description="alpha-amylase" evidence="4">
    <location>
        <begin position="27"/>
        <end position="246"/>
    </location>
</feature>
<evidence type="ECO:0000259" key="5">
    <source>
        <dbReference type="Pfam" id="PF16640"/>
    </source>
</evidence>
<dbReference type="GO" id="GO:0030246">
    <property type="term" value="F:carbohydrate binding"/>
    <property type="evidence" value="ECO:0007669"/>
    <property type="project" value="InterPro"/>
</dbReference>
<feature type="signal peptide" evidence="4">
    <location>
        <begin position="1"/>
        <end position="26"/>
    </location>
</feature>
<protein>
    <recommendedName>
        <fullName evidence="2">alpha-amylase</fullName>
        <ecNumber evidence="2">3.2.1.1</ecNumber>
    </recommendedName>
    <alternativeName>
        <fullName evidence="3">1,4-alpha-D-glucan glucanohydrolase</fullName>
    </alternativeName>
</protein>
<dbReference type="SUPFAM" id="SSF49452">
    <property type="entry name" value="Starch-binding domain-like"/>
    <property type="match status" value="1"/>
</dbReference>
<dbReference type="Gene3D" id="2.60.40.1120">
    <property type="entry name" value="Carboxypeptidase-like, regulatory domain"/>
    <property type="match status" value="1"/>
</dbReference>
<evidence type="ECO:0000256" key="4">
    <source>
        <dbReference type="SAM" id="SignalP"/>
    </source>
</evidence>
<gene>
    <name evidence="6" type="ORF">H5V45_08970</name>
</gene>
<dbReference type="RefSeq" id="WP_185252611.1">
    <property type="nucleotide sequence ID" value="NZ_JACKXE010000001.1"/>
</dbReference>
<dbReference type="Pfam" id="PF16640">
    <property type="entry name" value="Big_3_5"/>
    <property type="match status" value="1"/>
</dbReference>
<dbReference type="InterPro" id="IPR032109">
    <property type="entry name" value="Big_3_5"/>
</dbReference>
<keyword evidence="7" id="KW-1185">Reference proteome</keyword>
<dbReference type="InterPro" id="IPR013784">
    <property type="entry name" value="Carb-bd-like_fold"/>
</dbReference>
<feature type="domain" description="Bacterial Ig-like" evidence="5">
    <location>
        <begin position="152"/>
        <end position="236"/>
    </location>
</feature>
<evidence type="ECO:0000256" key="2">
    <source>
        <dbReference type="ARBA" id="ARBA00012595"/>
    </source>
</evidence>
<proteinExistence type="predicted"/>
<dbReference type="GO" id="GO:0004556">
    <property type="term" value="F:alpha-amylase activity"/>
    <property type="evidence" value="ECO:0007669"/>
    <property type="project" value="UniProtKB-EC"/>
</dbReference>
<organism evidence="6 7">
    <name type="scientific">Nocardioides luti</name>
    <dbReference type="NCBI Taxonomy" id="2761101"/>
    <lineage>
        <taxon>Bacteria</taxon>
        <taxon>Bacillati</taxon>
        <taxon>Actinomycetota</taxon>
        <taxon>Actinomycetes</taxon>
        <taxon>Propionibacteriales</taxon>
        <taxon>Nocardioidaceae</taxon>
        <taxon>Nocardioides</taxon>
    </lineage>
</organism>
<dbReference type="EC" id="3.2.1.1" evidence="2"/>
<dbReference type="Proteomes" id="UP000523955">
    <property type="component" value="Unassembled WGS sequence"/>
</dbReference>
<comment type="catalytic activity">
    <reaction evidence="1">
        <text>Endohydrolysis of (1-&gt;4)-alpha-D-glucosidic linkages in polysaccharides containing three or more (1-&gt;4)-alpha-linked D-glucose units.</text>
        <dbReference type="EC" id="3.2.1.1"/>
    </reaction>
</comment>
<reference evidence="6 7" key="1">
    <citation type="submission" date="2020-08" db="EMBL/GenBank/DDBJ databases">
        <authorList>
            <person name="Seo M.-J."/>
        </authorList>
    </citation>
    <scope>NUCLEOTIDE SEQUENCE [LARGE SCALE GENOMIC DNA]</scope>
    <source>
        <strain evidence="6 7">KIGAM211</strain>
    </source>
</reference>